<evidence type="ECO:0000313" key="17">
    <source>
        <dbReference type="Proteomes" id="UP000256561"/>
    </source>
</evidence>
<dbReference type="InterPro" id="IPR012910">
    <property type="entry name" value="Plug_dom"/>
</dbReference>
<evidence type="ECO:0000256" key="1">
    <source>
        <dbReference type="ARBA" id="ARBA00004571"/>
    </source>
</evidence>
<dbReference type="Pfam" id="PF00593">
    <property type="entry name" value="TonB_dep_Rec_b-barrel"/>
    <property type="match status" value="1"/>
</dbReference>
<organism evidence="16 17">
    <name type="scientific">Alteromonas aestuariivivens</name>
    <dbReference type="NCBI Taxonomy" id="1938339"/>
    <lineage>
        <taxon>Bacteria</taxon>
        <taxon>Pseudomonadati</taxon>
        <taxon>Pseudomonadota</taxon>
        <taxon>Gammaproteobacteria</taxon>
        <taxon>Alteromonadales</taxon>
        <taxon>Alteromonadaceae</taxon>
        <taxon>Alteromonas/Salinimonas group</taxon>
        <taxon>Alteromonas</taxon>
    </lineage>
</organism>
<dbReference type="AlphaFoldDB" id="A0A3D8M6A5"/>
<feature type="domain" description="TonB-dependent receptor-like beta-barrel" evidence="14">
    <location>
        <begin position="167"/>
        <end position="647"/>
    </location>
</feature>
<dbReference type="SUPFAM" id="SSF56935">
    <property type="entry name" value="Porins"/>
    <property type="match status" value="1"/>
</dbReference>
<comment type="caution">
    <text evidence="16">The sequence shown here is derived from an EMBL/GenBank/DDBJ whole genome shotgun (WGS) entry which is preliminary data.</text>
</comment>
<dbReference type="GO" id="GO:0009279">
    <property type="term" value="C:cell outer membrane"/>
    <property type="evidence" value="ECO:0007669"/>
    <property type="project" value="UniProtKB-SubCell"/>
</dbReference>
<keyword evidence="4 11" id="KW-1134">Transmembrane beta strand</keyword>
<dbReference type="CDD" id="cd01347">
    <property type="entry name" value="ligand_gated_channel"/>
    <property type="match status" value="1"/>
</dbReference>
<keyword evidence="7 12" id="KW-0798">TonB box</keyword>
<evidence type="ECO:0000256" key="6">
    <source>
        <dbReference type="ARBA" id="ARBA00022729"/>
    </source>
</evidence>
<gene>
    <name evidence="16" type="ORF">DXV75_12690</name>
</gene>
<dbReference type="Gene3D" id="2.170.130.10">
    <property type="entry name" value="TonB-dependent receptor, plug domain"/>
    <property type="match status" value="1"/>
</dbReference>
<protein>
    <submittedName>
        <fullName evidence="16">TonB-dependent receptor</fullName>
    </submittedName>
</protein>
<evidence type="ECO:0000256" key="3">
    <source>
        <dbReference type="ARBA" id="ARBA00022448"/>
    </source>
</evidence>
<evidence type="ECO:0000256" key="5">
    <source>
        <dbReference type="ARBA" id="ARBA00022692"/>
    </source>
</evidence>
<evidence type="ECO:0000256" key="9">
    <source>
        <dbReference type="ARBA" id="ARBA00023170"/>
    </source>
</evidence>
<evidence type="ECO:0000259" key="15">
    <source>
        <dbReference type="Pfam" id="PF07715"/>
    </source>
</evidence>
<dbReference type="GO" id="GO:0044718">
    <property type="term" value="P:siderophore transmembrane transport"/>
    <property type="evidence" value="ECO:0007669"/>
    <property type="project" value="TreeGrafter"/>
</dbReference>
<evidence type="ECO:0000256" key="12">
    <source>
        <dbReference type="RuleBase" id="RU003357"/>
    </source>
</evidence>
<dbReference type="GO" id="GO:0015344">
    <property type="term" value="F:siderophore uptake transmembrane transporter activity"/>
    <property type="evidence" value="ECO:0007669"/>
    <property type="project" value="TreeGrafter"/>
</dbReference>
<keyword evidence="17" id="KW-1185">Reference proteome</keyword>
<dbReference type="InterPro" id="IPR000531">
    <property type="entry name" value="Beta-barrel_TonB"/>
</dbReference>
<evidence type="ECO:0000256" key="8">
    <source>
        <dbReference type="ARBA" id="ARBA00023136"/>
    </source>
</evidence>
<name>A0A3D8M6A5_9ALTE</name>
<keyword evidence="9 16" id="KW-0675">Receptor</keyword>
<feature type="domain" description="TonB-dependent receptor plug" evidence="15">
    <location>
        <begin position="39"/>
        <end position="148"/>
    </location>
</feature>
<feature type="chain" id="PRO_5017687543" evidence="13">
    <location>
        <begin position="18"/>
        <end position="682"/>
    </location>
</feature>
<sequence>MQFLLYLTLSAPLVALAQLPSDIERITTTASRGTSPEAALPLAISTLSDDTLSLLGTTHIEEALKLVAGAGLQKGNGQEYLPALRSPVFTGAGACGGLLTAEDGIPLRAAGFCNVNELFEAHSEMAARLEVLKGPGSVLYGSNAVHGVINVITPDTTTGTGLAGVDTGSFGYQRARFRAGKDWGEQGIGLNASVTRDNGYRQGESVDLQKINLRHRYDGHLVSVTTGFTYSHLNQHTAGYIEGFESYKDEQLARSNSDPDAYRHARAARLWSRFDAAVANGNLTITPYLRDQNMDFRMHFLPGLPYEYNRQQGLGVQSLWKRPLTGDMHVSLGVDAEYTQGALLQFQNEPTEGSAYLAETVPQGKHYDFTVNASLYAPFAELQWQRNNWLATLGLRYERMHYDYTNRMLDGRTRDDGTECGFDGCRYARPPSAEHRFSNASPKLGISYRFAPQLSAYLNLSKGYRAPQATELYRLQREQQVADLESEQAQNVELGLQGQYRQLRIAVALYRMEKKHVIYRDADFFNVDNGRTRHIGAELELQTPLTKQLDLAMAATLAQHTYQHEPMRADTVITGNDIDTAPRSLANVRLGWKLTHNTRLELEWQHVGRYYTEPQNLHEYEGHDLLALRAAWRLSDGLSLIARINNLTDEAYAERADYTAFGGDRYFPGRPRNLLVSANYQW</sequence>
<dbReference type="InterPro" id="IPR037066">
    <property type="entry name" value="Plug_dom_sf"/>
</dbReference>
<dbReference type="PROSITE" id="PS52016">
    <property type="entry name" value="TONB_DEPENDENT_REC_3"/>
    <property type="match status" value="1"/>
</dbReference>
<dbReference type="PANTHER" id="PTHR30069:SF29">
    <property type="entry name" value="HEMOGLOBIN AND HEMOGLOBIN-HAPTOGLOBIN-BINDING PROTEIN 1-RELATED"/>
    <property type="match status" value="1"/>
</dbReference>
<accession>A0A3D8M6A5</accession>
<evidence type="ECO:0000256" key="10">
    <source>
        <dbReference type="ARBA" id="ARBA00023237"/>
    </source>
</evidence>
<evidence type="ECO:0000313" key="16">
    <source>
        <dbReference type="EMBL" id="RDV24692.1"/>
    </source>
</evidence>
<dbReference type="Gene3D" id="2.40.170.20">
    <property type="entry name" value="TonB-dependent receptor, beta-barrel domain"/>
    <property type="match status" value="1"/>
</dbReference>
<keyword evidence="5 11" id="KW-0812">Transmembrane</keyword>
<dbReference type="Pfam" id="PF07715">
    <property type="entry name" value="Plug"/>
    <property type="match status" value="1"/>
</dbReference>
<keyword evidence="6 13" id="KW-0732">Signal</keyword>
<dbReference type="Proteomes" id="UP000256561">
    <property type="component" value="Unassembled WGS sequence"/>
</dbReference>
<keyword evidence="8 11" id="KW-0472">Membrane</keyword>
<feature type="signal peptide" evidence="13">
    <location>
        <begin position="1"/>
        <end position="17"/>
    </location>
</feature>
<reference evidence="17" key="1">
    <citation type="submission" date="2018-08" db="EMBL/GenBank/DDBJ databases">
        <authorList>
            <person name="Zhang J."/>
            <person name="Du Z.-J."/>
        </authorList>
    </citation>
    <scope>NUCLEOTIDE SEQUENCE [LARGE SCALE GENOMIC DNA]</scope>
    <source>
        <strain evidence="17">KCTC 52655</strain>
    </source>
</reference>
<evidence type="ECO:0000256" key="2">
    <source>
        <dbReference type="ARBA" id="ARBA00008143"/>
    </source>
</evidence>
<dbReference type="InterPro" id="IPR036942">
    <property type="entry name" value="Beta-barrel_TonB_sf"/>
</dbReference>
<keyword evidence="10 11" id="KW-0998">Cell outer membrane</keyword>
<dbReference type="PANTHER" id="PTHR30069">
    <property type="entry name" value="TONB-DEPENDENT OUTER MEMBRANE RECEPTOR"/>
    <property type="match status" value="1"/>
</dbReference>
<keyword evidence="3 11" id="KW-0813">Transport</keyword>
<proteinExistence type="inferred from homology"/>
<comment type="subcellular location">
    <subcellularLocation>
        <location evidence="1 11">Cell outer membrane</location>
        <topology evidence="1 11">Multi-pass membrane protein</topology>
    </subcellularLocation>
</comment>
<evidence type="ECO:0000256" key="11">
    <source>
        <dbReference type="PROSITE-ProRule" id="PRU01360"/>
    </source>
</evidence>
<evidence type="ECO:0000256" key="13">
    <source>
        <dbReference type="SAM" id="SignalP"/>
    </source>
</evidence>
<dbReference type="InterPro" id="IPR039426">
    <property type="entry name" value="TonB-dep_rcpt-like"/>
</dbReference>
<evidence type="ECO:0000256" key="7">
    <source>
        <dbReference type="ARBA" id="ARBA00023077"/>
    </source>
</evidence>
<dbReference type="EMBL" id="QRHA01000009">
    <property type="protein sequence ID" value="RDV24692.1"/>
    <property type="molecule type" value="Genomic_DNA"/>
</dbReference>
<comment type="similarity">
    <text evidence="2">Belongs to the TonB-dependent receptor family. Hemoglobin/haptoglobin binding protein subfamily.</text>
</comment>
<evidence type="ECO:0000259" key="14">
    <source>
        <dbReference type="Pfam" id="PF00593"/>
    </source>
</evidence>
<evidence type="ECO:0000256" key="4">
    <source>
        <dbReference type="ARBA" id="ARBA00022452"/>
    </source>
</evidence>
<dbReference type="OrthoDB" id="9760620at2"/>